<feature type="region of interest" description="Disordered" evidence="1">
    <location>
        <begin position="49"/>
        <end position="82"/>
    </location>
</feature>
<evidence type="ECO:0000313" key="3">
    <source>
        <dbReference type="Proteomes" id="UP000503011"/>
    </source>
</evidence>
<accession>A0A6F8YRB4</accession>
<sequence length="82" mass="9179">MLDRDPPQYVLDRRLVRSDVQCLVEFPLDPPLSMVCRHVRLTGTVNELRTPRVPGRPAPPPVSPQTMCEAGGMANATITERR</sequence>
<feature type="compositionally biased region" description="Pro residues" evidence="1">
    <location>
        <begin position="54"/>
        <end position="63"/>
    </location>
</feature>
<reference evidence="2 3" key="2">
    <citation type="submission" date="2020-03" db="EMBL/GenBank/DDBJ databases">
        <authorList>
            <person name="Ichikawa N."/>
            <person name="Kimura A."/>
            <person name="Kitahashi Y."/>
            <person name="Uohara A."/>
        </authorList>
    </citation>
    <scope>NUCLEOTIDE SEQUENCE [LARGE SCALE GENOMIC DNA]</scope>
    <source>
        <strain evidence="2 3">NBRC 105367</strain>
    </source>
</reference>
<organism evidence="2 3">
    <name type="scientific">Phytohabitans suffuscus</name>
    <dbReference type="NCBI Taxonomy" id="624315"/>
    <lineage>
        <taxon>Bacteria</taxon>
        <taxon>Bacillati</taxon>
        <taxon>Actinomycetota</taxon>
        <taxon>Actinomycetes</taxon>
        <taxon>Micromonosporales</taxon>
        <taxon>Micromonosporaceae</taxon>
    </lineage>
</organism>
<dbReference type="Proteomes" id="UP000503011">
    <property type="component" value="Chromosome"/>
</dbReference>
<gene>
    <name evidence="2" type="ORF">Psuf_060030</name>
</gene>
<keyword evidence="3" id="KW-1185">Reference proteome</keyword>
<dbReference type="AlphaFoldDB" id="A0A6F8YRB4"/>
<dbReference type="KEGG" id="psuu:Psuf_060030"/>
<name>A0A6F8YRB4_9ACTN</name>
<proteinExistence type="predicted"/>
<reference evidence="2 3" key="1">
    <citation type="submission" date="2020-03" db="EMBL/GenBank/DDBJ databases">
        <title>Whole genome shotgun sequence of Phytohabitans suffuscus NBRC 105367.</title>
        <authorList>
            <person name="Komaki H."/>
            <person name="Tamura T."/>
        </authorList>
    </citation>
    <scope>NUCLEOTIDE SEQUENCE [LARGE SCALE GENOMIC DNA]</scope>
    <source>
        <strain evidence="2 3">NBRC 105367</strain>
    </source>
</reference>
<evidence type="ECO:0000256" key="1">
    <source>
        <dbReference type="SAM" id="MobiDB-lite"/>
    </source>
</evidence>
<evidence type="ECO:0000313" key="2">
    <source>
        <dbReference type="EMBL" id="BCB88690.1"/>
    </source>
</evidence>
<protein>
    <submittedName>
        <fullName evidence="2">Uncharacterized protein</fullName>
    </submittedName>
</protein>
<dbReference type="EMBL" id="AP022871">
    <property type="protein sequence ID" value="BCB88690.1"/>
    <property type="molecule type" value="Genomic_DNA"/>
</dbReference>